<dbReference type="InterPro" id="IPR039672">
    <property type="entry name" value="MFS_2"/>
</dbReference>
<evidence type="ECO:0000313" key="3">
    <source>
        <dbReference type="EMBL" id="SJX74204.1"/>
    </source>
</evidence>
<feature type="transmembrane region" description="Helical" evidence="1">
    <location>
        <begin position="12"/>
        <end position="36"/>
    </location>
</feature>
<dbReference type="GO" id="GO:0008643">
    <property type="term" value="P:carbohydrate transport"/>
    <property type="evidence" value="ECO:0007669"/>
    <property type="project" value="InterPro"/>
</dbReference>
<feature type="transmembrane region" description="Helical" evidence="1">
    <location>
        <begin position="294"/>
        <end position="312"/>
    </location>
</feature>
<protein>
    <submittedName>
        <fullName evidence="3">Xyloside transporter XynT</fullName>
    </submittedName>
</protein>
<dbReference type="CDD" id="cd17332">
    <property type="entry name" value="MFS_MelB_like"/>
    <property type="match status" value="1"/>
</dbReference>
<evidence type="ECO:0000259" key="2">
    <source>
        <dbReference type="PROSITE" id="PS50850"/>
    </source>
</evidence>
<dbReference type="GO" id="GO:0005886">
    <property type="term" value="C:plasma membrane"/>
    <property type="evidence" value="ECO:0007669"/>
    <property type="project" value="TreeGrafter"/>
</dbReference>
<feature type="transmembrane region" description="Helical" evidence="1">
    <location>
        <begin position="372"/>
        <end position="390"/>
    </location>
</feature>
<dbReference type="PANTHER" id="PTHR11328">
    <property type="entry name" value="MAJOR FACILITATOR SUPERFAMILY DOMAIN-CONTAINING PROTEIN"/>
    <property type="match status" value="1"/>
</dbReference>
<organism evidence="3">
    <name type="scientific">feces metagenome</name>
    <dbReference type="NCBI Taxonomy" id="1861841"/>
    <lineage>
        <taxon>unclassified sequences</taxon>
        <taxon>metagenomes</taxon>
        <taxon>organismal metagenomes</taxon>
    </lineage>
</organism>
<dbReference type="Gene3D" id="1.20.1250.20">
    <property type="entry name" value="MFS general substrate transporter like domains"/>
    <property type="match status" value="2"/>
</dbReference>
<feature type="transmembrane region" description="Helical" evidence="1">
    <location>
        <begin position="88"/>
        <end position="111"/>
    </location>
</feature>
<keyword evidence="1" id="KW-1133">Transmembrane helix</keyword>
<dbReference type="EMBL" id="LT796703">
    <property type="protein sequence ID" value="SJX74204.1"/>
    <property type="molecule type" value="Genomic_DNA"/>
</dbReference>
<reference evidence="3" key="1">
    <citation type="submission" date="2017-02" db="EMBL/GenBank/DDBJ databases">
        <authorList>
            <person name="Peterson S.W."/>
        </authorList>
    </citation>
    <scope>NUCLEOTIDE SEQUENCE</scope>
</reference>
<dbReference type="NCBIfam" id="TIGR00792">
    <property type="entry name" value="gph"/>
    <property type="match status" value="1"/>
</dbReference>
<proteinExistence type="predicted"/>
<feature type="transmembrane region" description="Helical" evidence="1">
    <location>
        <begin position="318"/>
        <end position="340"/>
    </location>
</feature>
<dbReference type="GO" id="GO:0015293">
    <property type="term" value="F:symporter activity"/>
    <property type="evidence" value="ECO:0007669"/>
    <property type="project" value="InterPro"/>
</dbReference>
<dbReference type="InterPro" id="IPR036259">
    <property type="entry name" value="MFS_trans_sf"/>
</dbReference>
<dbReference type="GO" id="GO:0006814">
    <property type="term" value="P:sodium ion transport"/>
    <property type="evidence" value="ECO:0007669"/>
    <property type="project" value="InterPro"/>
</dbReference>
<name>A0A2I2K928_9ZZZZ</name>
<dbReference type="InterPro" id="IPR001927">
    <property type="entry name" value="Na/Gal_symport"/>
</dbReference>
<feature type="transmembrane region" description="Helical" evidence="1">
    <location>
        <begin position="170"/>
        <end position="192"/>
    </location>
</feature>
<keyword evidence="1" id="KW-0812">Transmembrane</keyword>
<feature type="transmembrane region" description="Helical" evidence="1">
    <location>
        <begin position="218"/>
        <end position="244"/>
    </location>
</feature>
<sequence>MFWKLFSYFLPFFYSNVFGLSLADAGVLMLVTRIWDAVSDPMMGIIADRTKTRWGKYRPYLLFFALPFAVCGILLFTTPENGKTVWAYVTYILMMTVYTGINVPYGSLLNVMTADSDEKSVLSSYRMFFAYAGSFIALFAWEPLCNMFDKGRVVAEGASGLASVSTSPEAWHNAMLIIACFCFILFILSFLLTKEHVKSESTVSVGKDLKLLIANKPWWLLIGAALASNLFNTVRGTTTAYFFADYIQKTVEMAPQWAFLVSASIFLSIGEIANMVGVVLAVPMSKNLGKKTTYIVSMAALIVLSILFFFLPATTGGYWAMLGFQIIISVFTGVISPLVWSMYADVADYSELKDGTASTGLIFSSASMAQKFGGAFGGSAVMWILAAFGYDTAAGAIQTETAITGLRILMSWVPALVAALSIFVVWFYPLTKKKMESVQVELAVKRN</sequence>
<dbReference type="PANTHER" id="PTHR11328:SF24">
    <property type="entry name" value="MAJOR FACILITATOR SUPERFAMILY (MFS) PROFILE DOMAIN-CONTAINING PROTEIN"/>
    <property type="match status" value="1"/>
</dbReference>
<dbReference type="InterPro" id="IPR020846">
    <property type="entry name" value="MFS_dom"/>
</dbReference>
<evidence type="ECO:0000256" key="1">
    <source>
        <dbReference type="SAM" id="Phobius"/>
    </source>
</evidence>
<dbReference type="PROSITE" id="PS50850">
    <property type="entry name" value="MFS"/>
    <property type="match status" value="1"/>
</dbReference>
<dbReference type="SUPFAM" id="SSF103473">
    <property type="entry name" value="MFS general substrate transporter"/>
    <property type="match status" value="1"/>
</dbReference>
<keyword evidence="1" id="KW-0472">Membrane</keyword>
<dbReference type="Pfam" id="PF13347">
    <property type="entry name" value="MFS_2"/>
    <property type="match status" value="1"/>
</dbReference>
<feature type="transmembrane region" description="Helical" evidence="1">
    <location>
        <begin position="256"/>
        <end position="282"/>
    </location>
</feature>
<feature type="transmembrane region" description="Helical" evidence="1">
    <location>
        <begin position="123"/>
        <end position="141"/>
    </location>
</feature>
<feature type="transmembrane region" description="Helical" evidence="1">
    <location>
        <begin position="57"/>
        <end position="76"/>
    </location>
</feature>
<accession>A0A2I2K928</accession>
<dbReference type="AlphaFoldDB" id="A0A2I2K928"/>
<feature type="domain" description="Major facilitator superfamily (MFS) profile" evidence="2">
    <location>
        <begin position="1"/>
        <end position="433"/>
    </location>
</feature>
<reference evidence="3" key="2">
    <citation type="submission" date="2017-12" db="EMBL/GenBank/DDBJ databases">
        <title>Two new gene clusters involved in the degradation of lignocelluloses from the fecal microbiota of Tunisian dromedary.</title>
        <authorList>
            <person name="Rihab A."/>
            <person name="Elisabeth L."/>
            <person name="Gabrielle P.-V."/>
            <person name="Sahar T."/>
            <person name="Monia M."/>
            <person name="Fatma E."/>
            <person name="Samir B."/>
        </authorList>
    </citation>
    <scope>NUCLEOTIDE SEQUENCE</scope>
</reference>
<feature type="transmembrane region" description="Helical" evidence="1">
    <location>
        <begin position="410"/>
        <end position="428"/>
    </location>
</feature>